<dbReference type="Proteomes" id="UP000789901">
    <property type="component" value="Unassembled WGS sequence"/>
</dbReference>
<protein>
    <submittedName>
        <fullName evidence="1">8078_t:CDS:1</fullName>
    </submittedName>
</protein>
<organism evidence="1 2">
    <name type="scientific">Gigaspora margarita</name>
    <dbReference type="NCBI Taxonomy" id="4874"/>
    <lineage>
        <taxon>Eukaryota</taxon>
        <taxon>Fungi</taxon>
        <taxon>Fungi incertae sedis</taxon>
        <taxon>Mucoromycota</taxon>
        <taxon>Glomeromycotina</taxon>
        <taxon>Glomeromycetes</taxon>
        <taxon>Diversisporales</taxon>
        <taxon>Gigasporaceae</taxon>
        <taxon>Gigaspora</taxon>
    </lineage>
</organism>
<accession>A0ABN7VZ31</accession>
<keyword evidence="2" id="KW-1185">Reference proteome</keyword>
<comment type="caution">
    <text evidence="1">The sequence shown here is derived from an EMBL/GenBank/DDBJ whole genome shotgun (WGS) entry which is preliminary data.</text>
</comment>
<dbReference type="EMBL" id="CAJVQB010025563">
    <property type="protein sequence ID" value="CAG8806620.1"/>
    <property type="molecule type" value="Genomic_DNA"/>
</dbReference>
<sequence>KTRNQLETKIFLQDINIEIPFDQLPEIDEEFPVMDLKLEKLSSYQIQILVKYKKKLQAIKTNTSAHIRLPEKICTPDVDNLTYDVPFANGIIDLRSSQYHSSATTTNYQSLDNEAVEVNRTSINPVKAIKFRRYKLQMVNANANYSVMRFTFSIVHRSEKEVVYTSHFQFMSQDLSKSTLLSAFRYEIQARGPFDVCERHKTALLNPDSLDGCWDELYMIAGPSISEAYADFIANRDKVQNENPEPVQVHYSPSEILTHDRWVKREIDRKQVAVNITNILLQDIKRNVLHRVSGGSRECVCRYYFTHYGDVVTRNEVQE</sequence>
<evidence type="ECO:0000313" key="1">
    <source>
        <dbReference type="EMBL" id="CAG8806620.1"/>
    </source>
</evidence>
<proteinExistence type="predicted"/>
<feature type="non-terminal residue" evidence="1">
    <location>
        <position position="319"/>
    </location>
</feature>
<reference evidence="1 2" key="1">
    <citation type="submission" date="2021-06" db="EMBL/GenBank/DDBJ databases">
        <authorList>
            <person name="Kallberg Y."/>
            <person name="Tangrot J."/>
            <person name="Rosling A."/>
        </authorList>
    </citation>
    <scope>NUCLEOTIDE SEQUENCE [LARGE SCALE GENOMIC DNA]</scope>
    <source>
        <strain evidence="1 2">120-4 pot B 10/14</strain>
    </source>
</reference>
<name>A0ABN7VZ31_GIGMA</name>
<feature type="non-terminal residue" evidence="1">
    <location>
        <position position="1"/>
    </location>
</feature>
<gene>
    <name evidence="1" type="ORF">GMARGA_LOCUS24332</name>
</gene>
<evidence type="ECO:0000313" key="2">
    <source>
        <dbReference type="Proteomes" id="UP000789901"/>
    </source>
</evidence>